<comment type="caution">
    <text evidence="2">The sequence shown here is derived from an EMBL/GenBank/DDBJ whole genome shotgun (WGS) entry which is preliminary data.</text>
</comment>
<dbReference type="AlphaFoldDB" id="A0AAN8MST5"/>
<reference evidence="2 3" key="1">
    <citation type="submission" date="2019-10" db="EMBL/GenBank/DDBJ databases">
        <authorList>
            <person name="Palmer J.M."/>
        </authorList>
    </citation>
    <scope>NUCLEOTIDE SEQUENCE [LARGE SCALE GENOMIC DNA]</scope>
    <source>
        <strain evidence="2 3">TWF718</strain>
    </source>
</reference>
<feature type="region of interest" description="Disordered" evidence="1">
    <location>
        <begin position="1"/>
        <end position="24"/>
    </location>
</feature>
<dbReference type="Proteomes" id="UP001313282">
    <property type="component" value="Unassembled WGS sequence"/>
</dbReference>
<gene>
    <name evidence="2" type="ORF">TWF718_003445</name>
</gene>
<sequence>MPFMTYKARSGPQPISSSREAEVPGPNIPSTKIYINQMLTEMPSYATLTFRLVANEIDYMPLQVLADADSAPSPANPFCSADFLPFGNLTMTVRLFARQFVYIDALPHLQHQIILKTVSLLTNTLRVGFPPEFGSWVLAFPAFCRGVGGDVIIFLVNPRFNSNRQFYM</sequence>
<evidence type="ECO:0000256" key="1">
    <source>
        <dbReference type="SAM" id="MobiDB-lite"/>
    </source>
</evidence>
<evidence type="ECO:0000313" key="3">
    <source>
        <dbReference type="Proteomes" id="UP001313282"/>
    </source>
</evidence>
<dbReference type="EMBL" id="JAVHNR010000012">
    <property type="protein sequence ID" value="KAK6330018.1"/>
    <property type="molecule type" value="Genomic_DNA"/>
</dbReference>
<evidence type="ECO:0000313" key="2">
    <source>
        <dbReference type="EMBL" id="KAK6330018.1"/>
    </source>
</evidence>
<keyword evidence="3" id="KW-1185">Reference proteome</keyword>
<organism evidence="2 3">
    <name type="scientific">Orbilia javanica</name>
    <dbReference type="NCBI Taxonomy" id="47235"/>
    <lineage>
        <taxon>Eukaryota</taxon>
        <taxon>Fungi</taxon>
        <taxon>Dikarya</taxon>
        <taxon>Ascomycota</taxon>
        <taxon>Pezizomycotina</taxon>
        <taxon>Orbiliomycetes</taxon>
        <taxon>Orbiliales</taxon>
        <taxon>Orbiliaceae</taxon>
        <taxon>Orbilia</taxon>
    </lineage>
</organism>
<protein>
    <submittedName>
        <fullName evidence="2">Uncharacterized protein</fullName>
    </submittedName>
</protein>
<proteinExistence type="predicted"/>
<accession>A0AAN8MST5</accession>
<name>A0AAN8MST5_9PEZI</name>